<name>A0AAD1K060_LACLC</name>
<dbReference type="EMBL" id="AP024222">
    <property type="protein sequence ID" value="BCO06845.1"/>
    <property type="molecule type" value="Genomic_DNA"/>
</dbReference>
<dbReference type="AlphaFoldDB" id="A0AAD1K060"/>
<reference evidence="2 3" key="1">
    <citation type="submission" date="2020-12" db="EMBL/GenBank/DDBJ databases">
        <title>Complete genome sequence of lactococcus lactis subsp. cremoris strain EPSC and strain G3-2.</title>
        <authorList>
            <person name="Kita K."/>
            <person name="Ishikawa S."/>
        </authorList>
    </citation>
    <scope>NUCLEOTIDE SEQUENCE [LARGE SCALE GENOMIC DNA]</scope>
    <source>
        <strain evidence="2 3">EPSC</strain>
    </source>
</reference>
<dbReference type="CDD" id="cd00093">
    <property type="entry name" value="HTH_XRE"/>
    <property type="match status" value="1"/>
</dbReference>
<dbReference type="SUPFAM" id="SSF47413">
    <property type="entry name" value="lambda repressor-like DNA-binding domains"/>
    <property type="match status" value="1"/>
</dbReference>
<dbReference type="Gene3D" id="1.10.260.40">
    <property type="entry name" value="lambda repressor-like DNA-binding domains"/>
    <property type="match status" value="1"/>
</dbReference>
<accession>A0AAD1K060</accession>
<evidence type="ECO:0000313" key="2">
    <source>
        <dbReference type="EMBL" id="BCO06845.1"/>
    </source>
</evidence>
<dbReference type="SMART" id="SM00530">
    <property type="entry name" value="HTH_XRE"/>
    <property type="match status" value="1"/>
</dbReference>
<dbReference type="Pfam" id="PF01381">
    <property type="entry name" value="HTH_3"/>
    <property type="match status" value="1"/>
</dbReference>
<dbReference type="Proteomes" id="UP000595253">
    <property type="component" value="Chromosome"/>
</dbReference>
<dbReference type="InterPro" id="IPR001387">
    <property type="entry name" value="Cro/C1-type_HTH"/>
</dbReference>
<dbReference type="PROSITE" id="PS50943">
    <property type="entry name" value="HTH_CROC1"/>
    <property type="match status" value="1"/>
</dbReference>
<dbReference type="RefSeq" id="WP_061778245.1">
    <property type="nucleotide sequence ID" value="NZ_AP018499.1"/>
</dbReference>
<feature type="domain" description="HTH cro/C1-type" evidence="1">
    <location>
        <begin position="6"/>
        <end position="59"/>
    </location>
</feature>
<evidence type="ECO:0000259" key="1">
    <source>
        <dbReference type="PROSITE" id="PS50943"/>
    </source>
</evidence>
<dbReference type="InterPro" id="IPR010982">
    <property type="entry name" value="Lambda_DNA-bd_dom_sf"/>
</dbReference>
<sequence length="322" mass="37321">MIGKKLKKYRLMLDLTGTTLAKLAGINQPYLSEIENEKKVPPFDTFMNLVTAISKISPLNEENRSSILTNDNLNKFLGTAIIKAYEIPNYPDKVSISVRFEGIYGELGWIFNKDSDNSRDEPMEPFKRGKEIDSSPFKYKVLDELIYFFRYTLDDNPIYDSITNLSESVLYDLDETSLYDFPFIRQSLFEWWYNQILTDITDNLMSDDNKTIELSISEGELLMEVESLRNTNGTFTPTNLENTTNLSKELLDGKTVTFDFRSITDKNVRALLDGQLLTNDELTALKFTLNGIRYNRQNSNQNSYFGRKRQRLIDEGYFDNKD</sequence>
<organism evidence="2 3">
    <name type="scientific">Lactococcus lactis subsp. cremoris</name>
    <name type="common">Streptococcus cremoris</name>
    <dbReference type="NCBI Taxonomy" id="1359"/>
    <lineage>
        <taxon>Bacteria</taxon>
        <taxon>Bacillati</taxon>
        <taxon>Bacillota</taxon>
        <taxon>Bacilli</taxon>
        <taxon>Lactobacillales</taxon>
        <taxon>Streptococcaceae</taxon>
        <taxon>Lactococcus</taxon>
    </lineage>
</organism>
<evidence type="ECO:0000313" key="3">
    <source>
        <dbReference type="Proteomes" id="UP000595253"/>
    </source>
</evidence>
<protein>
    <recommendedName>
        <fullName evidence="1">HTH cro/C1-type domain-containing protein</fullName>
    </recommendedName>
</protein>
<gene>
    <name evidence="2" type="ORF">LLC_20850</name>
</gene>
<proteinExistence type="predicted"/>
<dbReference type="GO" id="GO:0003677">
    <property type="term" value="F:DNA binding"/>
    <property type="evidence" value="ECO:0007669"/>
    <property type="project" value="InterPro"/>
</dbReference>